<dbReference type="Pfam" id="PF13563">
    <property type="entry name" value="2_5_RNA_ligase2"/>
    <property type="match status" value="1"/>
</dbReference>
<dbReference type="Proteomes" id="UP001494902">
    <property type="component" value="Unassembled WGS sequence"/>
</dbReference>
<name>A0ABV1KCE5_9PSEU</name>
<reference evidence="1 2" key="1">
    <citation type="submission" date="2024-03" db="EMBL/GenBank/DDBJ databases">
        <title>Draft genome sequence of Pseudonocardia nematodicida JCM 31783.</title>
        <authorList>
            <person name="Butdee W."/>
            <person name="Duangmal K."/>
        </authorList>
    </citation>
    <scope>NUCLEOTIDE SEQUENCE [LARGE SCALE GENOMIC DNA]</scope>
    <source>
        <strain evidence="1 2">JCM 31783</strain>
    </source>
</reference>
<proteinExistence type="predicted"/>
<keyword evidence="2" id="KW-1185">Reference proteome</keyword>
<comment type="caution">
    <text evidence="1">The sequence shown here is derived from an EMBL/GenBank/DDBJ whole genome shotgun (WGS) entry which is preliminary data.</text>
</comment>
<sequence length="169" mass="18055">MADPRPLILTGTLDEPTQSWLDGLRARHFPAERNYLSAHLTLFHALPGADADAVTGDVRAAVDRAPMSATVTGPRLLGRGVAFVVDCPELLELRRELAARWSARLTRQDAGKSDLHVTVQNKVSPDAARALHDDLAAGFEPSGTTVTGLALWRYAGGPWDPGPVAPFSG</sequence>
<dbReference type="Gene3D" id="3.90.1140.10">
    <property type="entry name" value="Cyclic phosphodiesterase"/>
    <property type="match status" value="1"/>
</dbReference>
<evidence type="ECO:0000313" key="2">
    <source>
        <dbReference type="Proteomes" id="UP001494902"/>
    </source>
</evidence>
<accession>A0ABV1KCE5</accession>
<organism evidence="1 2">
    <name type="scientific">Pseudonocardia nematodicida</name>
    <dbReference type="NCBI Taxonomy" id="1206997"/>
    <lineage>
        <taxon>Bacteria</taxon>
        <taxon>Bacillati</taxon>
        <taxon>Actinomycetota</taxon>
        <taxon>Actinomycetes</taxon>
        <taxon>Pseudonocardiales</taxon>
        <taxon>Pseudonocardiaceae</taxon>
        <taxon>Pseudonocardia</taxon>
    </lineage>
</organism>
<evidence type="ECO:0000313" key="1">
    <source>
        <dbReference type="EMBL" id="MEQ3552145.1"/>
    </source>
</evidence>
<dbReference type="RefSeq" id="WP_349299211.1">
    <property type="nucleotide sequence ID" value="NZ_JBEDNQ010000006.1"/>
</dbReference>
<protein>
    <submittedName>
        <fullName evidence="1">2'-5' RNA ligase family protein</fullName>
    </submittedName>
</protein>
<dbReference type="GO" id="GO:0016874">
    <property type="term" value="F:ligase activity"/>
    <property type="evidence" value="ECO:0007669"/>
    <property type="project" value="UniProtKB-KW"/>
</dbReference>
<gene>
    <name evidence="1" type="ORF">WIS52_16860</name>
</gene>
<dbReference type="EMBL" id="JBEDNQ010000006">
    <property type="protein sequence ID" value="MEQ3552145.1"/>
    <property type="molecule type" value="Genomic_DNA"/>
</dbReference>
<keyword evidence="1" id="KW-0436">Ligase</keyword>